<reference evidence="3 4" key="1">
    <citation type="journal article" date="2019" name="Int. J. Syst. Evol. Microbiol.">
        <title>The Global Catalogue of Microorganisms (GCM) 10K type strain sequencing project: providing services to taxonomists for standard genome sequencing and annotation.</title>
        <authorList>
            <consortium name="The Broad Institute Genomics Platform"/>
            <consortium name="The Broad Institute Genome Sequencing Center for Infectious Disease"/>
            <person name="Wu L."/>
            <person name="Ma J."/>
        </authorList>
    </citation>
    <scope>NUCLEOTIDE SEQUENCE [LARGE SCALE GENOMIC DNA]</scope>
    <source>
        <strain evidence="3 4">JCM 4788</strain>
    </source>
</reference>
<feature type="compositionally biased region" description="Pro residues" evidence="1">
    <location>
        <begin position="1"/>
        <end position="15"/>
    </location>
</feature>
<keyword evidence="4" id="KW-1185">Reference proteome</keyword>
<sequence length="306" mass="31979">MSYPQPGPYGQPPQQPQGGAPNPYAQGGAPGQPGYGYPQPPAQPGPYGAPPQQPYGQQPMPPYGQQPGMPGPYPPPVPPQKGGAGKTVAIVLGALVLVGAIVGGAVVFLNKGEGSDGVKPYTIVLPEKLLDGKYTKSEPGAADKTKDMNDKETQKHGIEKGTAVVGTYANDAKQYLQVVGIYGKISDPKKAVNDMAVELDGKQQTTSMGKTETVTPYKEFHPSGFDGVMMKCTLRKTTSSYGSISSESTVSQCVWGDSSALGVVSHRSTKSNSSFGSSTNSTADALSAEELSEVTAKVRDEVRKTK</sequence>
<evidence type="ECO:0000256" key="1">
    <source>
        <dbReference type="SAM" id="MobiDB-lite"/>
    </source>
</evidence>
<feature type="compositionally biased region" description="Low complexity" evidence="1">
    <location>
        <begin position="270"/>
        <end position="282"/>
    </location>
</feature>
<feature type="compositionally biased region" description="Pro residues" evidence="1">
    <location>
        <begin position="38"/>
        <end position="79"/>
    </location>
</feature>
<feature type="compositionally biased region" description="Low complexity" evidence="1">
    <location>
        <begin position="16"/>
        <end position="27"/>
    </location>
</feature>
<name>A0ABN0YT92_9ACTN</name>
<feature type="transmembrane region" description="Helical" evidence="2">
    <location>
        <begin position="88"/>
        <end position="109"/>
    </location>
</feature>
<accession>A0ABN0YT92</accession>
<dbReference type="EMBL" id="BAAABX010000037">
    <property type="protein sequence ID" value="GAA0409783.1"/>
    <property type="molecule type" value="Genomic_DNA"/>
</dbReference>
<protein>
    <submittedName>
        <fullName evidence="3">Uncharacterized protein</fullName>
    </submittedName>
</protein>
<dbReference type="RefSeq" id="WP_344024951.1">
    <property type="nucleotide sequence ID" value="NZ_BAAABX010000037.1"/>
</dbReference>
<organism evidence="3 4">
    <name type="scientific">Streptomyces luteireticuli</name>
    <dbReference type="NCBI Taxonomy" id="173858"/>
    <lineage>
        <taxon>Bacteria</taxon>
        <taxon>Bacillati</taxon>
        <taxon>Actinomycetota</taxon>
        <taxon>Actinomycetes</taxon>
        <taxon>Kitasatosporales</taxon>
        <taxon>Streptomycetaceae</taxon>
        <taxon>Streptomyces</taxon>
    </lineage>
</organism>
<gene>
    <name evidence="3" type="ORF">GCM10010357_33580</name>
</gene>
<evidence type="ECO:0000313" key="4">
    <source>
        <dbReference type="Proteomes" id="UP001500879"/>
    </source>
</evidence>
<evidence type="ECO:0000256" key="2">
    <source>
        <dbReference type="SAM" id="Phobius"/>
    </source>
</evidence>
<comment type="caution">
    <text evidence="3">The sequence shown here is derived from an EMBL/GenBank/DDBJ whole genome shotgun (WGS) entry which is preliminary data.</text>
</comment>
<proteinExistence type="predicted"/>
<feature type="region of interest" description="Disordered" evidence="1">
    <location>
        <begin position="135"/>
        <end position="155"/>
    </location>
</feature>
<evidence type="ECO:0000313" key="3">
    <source>
        <dbReference type="EMBL" id="GAA0409783.1"/>
    </source>
</evidence>
<feature type="region of interest" description="Disordered" evidence="1">
    <location>
        <begin position="266"/>
        <end position="292"/>
    </location>
</feature>
<keyword evidence="2" id="KW-0812">Transmembrane</keyword>
<dbReference type="Proteomes" id="UP001500879">
    <property type="component" value="Unassembled WGS sequence"/>
</dbReference>
<feature type="region of interest" description="Disordered" evidence="1">
    <location>
        <begin position="1"/>
        <end position="83"/>
    </location>
</feature>
<keyword evidence="2" id="KW-0472">Membrane</keyword>
<keyword evidence="2" id="KW-1133">Transmembrane helix</keyword>